<dbReference type="GO" id="GO:0006893">
    <property type="term" value="P:Golgi to plasma membrane transport"/>
    <property type="evidence" value="ECO:0007669"/>
    <property type="project" value="TreeGrafter"/>
</dbReference>
<reference evidence="1 2" key="2">
    <citation type="submission" date="2018-11" db="EMBL/GenBank/DDBJ databases">
        <authorList>
            <consortium name="Pathogen Informatics"/>
        </authorList>
    </citation>
    <scope>NUCLEOTIDE SEQUENCE [LARGE SCALE GENOMIC DNA]</scope>
    <source>
        <strain evidence="1">Dakar</strain>
        <strain evidence="2">Dakar, Senegal</strain>
    </source>
</reference>
<dbReference type="EMBL" id="UZAK01000961">
    <property type="protein sequence ID" value="VDO66364.1"/>
    <property type="molecule type" value="Genomic_DNA"/>
</dbReference>
<dbReference type="GO" id="GO:0006886">
    <property type="term" value="P:intracellular protein transport"/>
    <property type="evidence" value="ECO:0007669"/>
    <property type="project" value="InterPro"/>
</dbReference>
<proteinExistence type="predicted"/>
<reference evidence="3" key="1">
    <citation type="submission" date="2016-06" db="UniProtKB">
        <authorList>
            <consortium name="WormBaseParasite"/>
        </authorList>
    </citation>
    <scope>IDENTIFICATION</scope>
</reference>
<dbReference type="GO" id="GO:0090522">
    <property type="term" value="P:vesicle tethering involved in exocytosis"/>
    <property type="evidence" value="ECO:0007669"/>
    <property type="project" value="InterPro"/>
</dbReference>
<sequence length="349" mass="39937">MIMEIQKQRNRWVEYFKELLNRLAPLNPPDIEAAHTDILIPVTPPTIENVKMVIRHARSRKAEGPDSIPAKASKSDIKVTANMLRILLKIWEEEHVDRLERKIPHENIKGRRSEKISSIPFTRANPGEDNHCSGRLCNSRPQHTQGKNNASLDELTDFLEYIRKNSIVLGAFAMREAAQVSGIDSEALCDTLAVNGYKEAQDVSKKPNNESQQQVMLKSLVHKASVNTNTDSLDNELEMLTQIVTNKNHPWITNDDHGEPEMTIKTQINVNNDGNCCNRTYSKVEDLVDFGPVYRCLHIHSVLNERAEFERHYCTQRRKQCQLILSLSPNQQVSRCFYCVHLLLILIIL</sequence>
<dbReference type="PANTHER" id="PTHR12702:SF0">
    <property type="entry name" value="EXOCYST COMPLEX COMPONENT 6"/>
    <property type="match status" value="1"/>
</dbReference>
<dbReference type="Proteomes" id="UP000279833">
    <property type="component" value="Unassembled WGS sequence"/>
</dbReference>
<accession>A0A183JEW9</accession>
<dbReference type="STRING" id="6186.A0A183JEW9"/>
<organism evidence="3">
    <name type="scientific">Schistosoma curassoni</name>
    <dbReference type="NCBI Taxonomy" id="6186"/>
    <lineage>
        <taxon>Eukaryota</taxon>
        <taxon>Metazoa</taxon>
        <taxon>Spiralia</taxon>
        <taxon>Lophotrochozoa</taxon>
        <taxon>Platyhelminthes</taxon>
        <taxon>Trematoda</taxon>
        <taxon>Digenea</taxon>
        <taxon>Strigeidida</taxon>
        <taxon>Schistosomatoidea</taxon>
        <taxon>Schistosomatidae</taxon>
        <taxon>Schistosoma</taxon>
    </lineage>
</organism>
<protein>
    <submittedName>
        <fullName evidence="1 3">Uncharacterized protein</fullName>
    </submittedName>
</protein>
<dbReference type="GO" id="GO:0016020">
    <property type="term" value="C:membrane"/>
    <property type="evidence" value="ECO:0007669"/>
    <property type="project" value="TreeGrafter"/>
</dbReference>
<evidence type="ECO:0000313" key="3">
    <source>
        <dbReference type="WBParaSite" id="SCUD_0000123201-mRNA-1"/>
    </source>
</evidence>
<gene>
    <name evidence="1" type="ORF">SCUD_LOCUS1233</name>
</gene>
<dbReference type="GO" id="GO:0000145">
    <property type="term" value="C:exocyst"/>
    <property type="evidence" value="ECO:0007669"/>
    <property type="project" value="TreeGrafter"/>
</dbReference>
<dbReference type="PANTHER" id="PTHR12702">
    <property type="entry name" value="SEC15"/>
    <property type="match status" value="1"/>
</dbReference>
<dbReference type="InterPro" id="IPR007225">
    <property type="entry name" value="EXOC6/Sec15"/>
</dbReference>
<name>A0A183JEW9_9TREM</name>
<evidence type="ECO:0000313" key="1">
    <source>
        <dbReference type="EMBL" id="VDO66364.1"/>
    </source>
</evidence>
<keyword evidence="2" id="KW-1185">Reference proteome</keyword>
<dbReference type="AlphaFoldDB" id="A0A183JEW9"/>
<dbReference type="WBParaSite" id="SCUD_0000123201-mRNA-1">
    <property type="protein sequence ID" value="SCUD_0000123201-mRNA-1"/>
    <property type="gene ID" value="SCUD_0000123201"/>
</dbReference>
<evidence type="ECO:0000313" key="2">
    <source>
        <dbReference type="Proteomes" id="UP000279833"/>
    </source>
</evidence>